<evidence type="ECO:0000313" key="8">
    <source>
        <dbReference type="Proteomes" id="UP000504630"/>
    </source>
</evidence>
<feature type="compositionally biased region" description="Low complexity" evidence="5">
    <location>
        <begin position="45"/>
        <end position="68"/>
    </location>
</feature>
<dbReference type="RefSeq" id="XP_029299988.1">
    <property type="nucleotide sequence ID" value="XM_029444128.1"/>
</dbReference>
<dbReference type="CTD" id="797792"/>
<dbReference type="GO" id="GO:0005737">
    <property type="term" value="C:cytoplasm"/>
    <property type="evidence" value="ECO:0007669"/>
    <property type="project" value="TreeGrafter"/>
</dbReference>
<gene>
    <name evidence="9" type="primary">pargl</name>
</gene>
<keyword evidence="3" id="KW-0378">Hydrolase</keyword>
<name>A0A6J2QNK5_COTGO</name>
<sequence length="662" mass="75018">MLHCEHRKSTNGLSEMAKGTSRNESHDMKELLQPEILHTGKESSGEASCHSASASSSSASASASSSSPPSSPWDACSRQVERGEAVKTQREEAVKTQREEAVKTQRDEAVKTQREEAVKMQREEAVKTQREEAVKTQREEAVKMQREEAVKTQREDGASSCSQLDDLKRLSQCDNKLGRLDFSKTHNVLVDVDVFNRGVGLIPQEGRDVWHSNFVKMPCSQSSYMNKTGYVKHSSPKKRWDVISKRLSSLAKKSTLSVNDLEEAIIKYNPKYKDQWSFDALFTLVKVVPKADNYFPELFPKIATLALRLPDLVKKAIPLLQRGHAATITLSQAQIACLLANAFFCTFPHRNASSPKAEYHSYPSINFTSLFRGWSDRKREKLRAIMNYFRVVTDSEPQGLVTFERRCLKDTPKWRSCTKKMPKLHVTSQGTIEDEGTGMLQVDFACSSIGGGVLDSGLVQEEILFLIHPELIVSRLFTEKLDDNECLIITGIQKFSCYSGFSDSFEWTGHHDDKLDRDKWHRLKRQIVAIDALNFKHRSEQYNMTKVTRELNKAYCGFKDNGHNGPDIATGKWGCGAFHGDPELKAVIQLMAAANAKRGLVFFTFQDEKLKQDLEQMYHLLVTEGTTVEKLYRHLEDYCASRSYGDLFEFLRNAIRPSRSQL</sequence>
<feature type="compositionally biased region" description="Basic and acidic residues" evidence="5">
    <location>
        <begin position="79"/>
        <end position="124"/>
    </location>
</feature>
<evidence type="ECO:0000256" key="2">
    <source>
        <dbReference type="ARBA" id="ARBA00012255"/>
    </source>
</evidence>
<dbReference type="GO" id="GO:1990966">
    <property type="term" value="P:ATP generation from poly-ADP-D-ribose"/>
    <property type="evidence" value="ECO:0007669"/>
    <property type="project" value="TreeGrafter"/>
</dbReference>
<dbReference type="OrthoDB" id="1937899at2759"/>
<evidence type="ECO:0000256" key="3">
    <source>
        <dbReference type="ARBA" id="ARBA00022801"/>
    </source>
</evidence>
<feature type="domain" description="PARG catalytic Macro" evidence="6">
    <location>
        <begin position="412"/>
        <end position="611"/>
    </location>
</feature>
<dbReference type="Proteomes" id="UP000504630">
    <property type="component" value="Chromosome 12"/>
</dbReference>
<dbReference type="InterPro" id="IPR046372">
    <property type="entry name" value="PARG_cat_C"/>
</dbReference>
<dbReference type="PANTHER" id="PTHR12837">
    <property type="entry name" value="POLY ADP-RIBOSE GLYCOHYDROLASE"/>
    <property type="match status" value="1"/>
</dbReference>
<evidence type="ECO:0000256" key="4">
    <source>
        <dbReference type="PIRSR" id="PIRSR607724-1"/>
    </source>
</evidence>
<evidence type="ECO:0000256" key="5">
    <source>
        <dbReference type="SAM" id="MobiDB-lite"/>
    </source>
</evidence>
<comment type="similarity">
    <text evidence="1">Belongs to the poly(ADP-ribose) glycohydrolase family.</text>
</comment>
<feature type="active site" evidence="4">
    <location>
        <position position="462"/>
    </location>
</feature>
<dbReference type="InterPro" id="IPR048362">
    <property type="entry name" value="PARG_helical"/>
</dbReference>
<dbReference type="EC" id="3.2.1.143" evidence="2"/>
<accession>A0A6J2QNK5</accession>
<evidence type="ECO:0000256" key="1">
    <source>
        <dbReference type="ARBA" id="ARBA00009545"/>
    </source>
</evidence>
<feature type="active site" evidence="4">
    <location>
        <position position="443"/>
    </location>
</feature>
<evidence type="ECO:0000313" key="9">
    <source>
        <dbReference type="RefSeq" id="XP_029299988.1"/>
    </source>
</evidence>
<protein>
    <recommendedName>
        <fullName evidence="2">poly(ADP-ribose) glycohydrolase</fullName>
        <ecNumber evidence="2">3.2.1.143</ecNumber>
    </recommendedName>
</protein>
<dbReference type="GO" id="GO:0006282">
    <property type="term" value="P:regulation of DNA repair"/>
    <property type="evidence" value="ECO:0007669"/>
    <property type="project" value="InterPro"/>
</dbReference>
<dbReference type="GeneID" id="115016411"/>
<dbReference type="FunCoup" id="A0A6J2QNK5">
    <property type="interactions" value="1"/>
</dbReference>
<keyword evidence="8" id="KW-1185">Reference proteome</keyword>
<evidence type="ECO:0000259" key="6">
    <source>
        <dbReference type="Pfam" id="PF05028"/>
    </source>
</evidence>
<feature type="compositionally biased region" description="Basic and acidic residues" evidence="5">
    <location>
        <begin position="21"/>
        <end position="44"/>
    </location>
</feature>
<dbReference type="InParanoid" id="A0A6J2QNK5"/>
<dbReference type="GO" id="GO:0005634">
    <property type="term" value="C:nucleus"/>
    <property type="evidence" value="ECO:0007669"/>
    <property type="project" value="TreeGrafter"/>
</dbReference>
<dbReference type="KEGG" id="cgob:115016411"/>
<dbReference type="AlphaFoldDB" id="A0A6J2QNK5"/>
<dbReference type="InterPro" id="IPR007724">
    <property type="entry name" value="Poly_GlycHdrlase"/>
</dbReference>
<feature type="active site" evidence="4">
    <location>
        <position position="461"/>
    </location>
</feature>
<dbReference type="GO" id="GO:0009225">
    <property type="term" value="P:nucleotide-sugar metabolic process"/>
    <property type="evidence" value="ECO:0007669"/>
    <property type="project" value="TreeGrafter"/>
</dbReference>
<evidence type="ECO:0000259" key="7">
    <source>
        <dbReference type="Pfam" id="PF20811"/>
    </source>
</evidence>
<feature type="domain" description="PARG helical" evidence="7">
    <location>
        <begin position="290"/>
        <end position="405"/>
    </location>
</feature>
<dbReference type="GO" id="GO:0005975">
    <property type="term" value="P:carbohydrate metabolic process"/>
    <property type="evidence" value="ECO:0007669"/>
    <property type="project" value="InterPro"/>
</dbReference>
<reference evidence="9" key="1">
    <citation type="submission" date="2025-08" db="UniProtKB">
        <authorList>
            <consortium name="RefSeq"/>
        </authorList>
    </citation>
    <scope>IDENTIFICATION</scope>
</reference>
<dbReference type="GO" id="GO:0004649">
    <property type="term" value="F:poly(ADP-ribose) glycohydrolase activity"/>
    <property type="evidence" value="ECO:0007669"/>
    <property type="project" value="UniProtKB-EC"/>
</dbReference>
<dbReference type="Pfam" id="PF20811">
    <property type="entry name" value="PARG_cat_N"/>
    <property type="match status" value="1"/>
</dbReference>
<proteinExistence type="inferred from homology"/>
<dbReference type="PANTHER" id="PTHR12837:SF9">
    <property type="entry name" value="POLY(ADP-RIBOSE) GLYCOHYDROLASE"/>
    <property type="match status" value="1"/>
</dbReference>
<dbReference type="Pfam" id="PF05028">
    <property type="entry name" value="PARG_cat_C"/>
    <property type="match status" value="1"/>
</dbReference>
<feature type="region of interest" description="Disordered" evidence="5">
    <location>
        <begin position="1"/>
        <end position="124"/>
    </location>
</feature>
<organism evidence="8 9">
    <name type="scientific">Cottoperca gobio</name>
    <name type="common">Frogmouth</name>
    <name type="synonym">Aphritis gobio</name>
    <dbReference type="NCBI Taxonomy" id="56716"/>
    <lineage>
        <taxon>Eukaryota</taxon>
        <taxon>Metazoa</taxon>
        <taxon>Chordata</taxon>
        <taxon>Craniata</taxon>
        <taxon>Vertebrata</taxon>
        <taxon>Euteleostomi</taxon>
        <taxon>Actinopterygii</taxon>
        <taxon>Neopterygii</taxon>
        <taxon>Teleostei</taxon>
        <taxon>Neoteleostei</taxon>
        <taxon>Acanthomorphata</taxon>
        <taxon>Eupercaria</taxon>
        <taxon>Perciformes</taxon>
        <taxon>Notothenioidei</taxon>
        <taxon>Bovichtidae</taxon>
        <taxon>Cottoperca</taxon>
    </lineage>
</organism>